<dbReference type="Proteomes" id="UP001138997">
    <property type="component" value="Unassembled WGS sequence"/>
</dbReference>
<sequence length="156" mass="16841">MTGETGESDRTAALHRPFVSRKGRIAAWAMGIGQFLAIGAWALMLPWSGPTSVGLTDRLSMMGVAVFIGWGMSRFGGVRATPTEDGLKVRNILLTRTLSWSEIEDVHYSGSAPWVSLATTDGDPVAVMAIQRADGEPAQKEAERLARLVAHHHRSS</sequence>
<feature type="transmembrane region" description="Helical" evidence="1">
    <location>
        <begin position="59"/>
        <end position="78"/>
    </location>
</feature>
<protein>
    <submittedName>
        <fullName evidence="3">PH domain-containing protein</fullName>
    </submittedName>
</protein>
<evidence type="ECO:0000313" key="3">
    <source>
        <dbReference type="EMBL" id="MCD5311421.1"/>
    </source>
</evidence>
<keyword evidence="1" id="KW-1133">Transmembrane helix</keyword>
<evidence type="ECO:0000313" key="4">
    <source>
        <dbReference type="Proteomes" id="UP001138997"/>
    </source>
</evidence>
<proteinExistence type="predicted"/>
<keyword evidence="1" id="KW-0472">Membrane</keyword>
<dbReference type="InterPro" id="IPR019692">
    <property type="entry name" value="CFP-6_PH"/>
</dbReference>
<accession>A0A9X1NDS4</accession>
<feature type="domain" description="Low molecular weight protein antigen 6 PH" evidence="2">
    <location>
        <begin position="83"/>
        <end position="145"/>
    </location>
</feature>
<name>A0A9X1NDS4_9ACTN</name>
<feature type="transmembrane region" description="Helical" evidence="1">
    <location>
        <begin position="25"/>
        <end position="47"/>
    </location>
</feature>
<evidence type="ECO:0000256" key="1">
    <source>
        <dbReference type="SAM" id="Phobius"/>
    </source>
</evidence>
<dbReference type="RefSeq" id="WP_231440593.1">
    <property type="nucleotide sequence ID" value="NZ_JAJOMB010000004.1"/>
</dbReference>
<keyword evidence="1" id="KW-0812">Transmembrane</keyword>
<dbReference type="EMBL" id="JAJOMB010000004">
    <property type="protein sequence ID" value="MCD5311421.1"/>
    <property type="molecule type" value="Genomic_DNA"/>
</dbReference>
<reference evidence="3" key="1">
    <citation type="submission" date="2021-11" db="EMBL/GenBank/DDBJ databases">
        <title>Streptomyces corallinus and Kineosporia corallina sp. nov., two new coral-derived marine actinobacteria.</title>
        <authorList>
            <person name="Buangrab K."/>
            <person name="Sutthacheep M."/>
            <person name="Yeemin T."/>
            <person name="Harunari E."/>
            <person name="Igarashi Y."/>
            <person name="Sripreechasak P."/>
            <person name="Kanchanasin P."/>
            <person name="Tanasupawat S."/>
            <person name="Phongsopitanun W."/>
        </authorList>
    </citation>
    <scope>NUCLEOTIDE SEQUENCE</scope>
    <source>
        <strain evidence="3">JCM 31032</strain>
    </source>
</reference>
<gene>
    <name evidence="3" type="ORF">LR394_10960</name>
</gene>
<dbReference type="AlphaFoldDB" id="A0A9X1NDS4"/>
<organism evidence="3 4">
    <name type="scientific">Kineosporia babensis</name>
    <dbReference type="NCBI Taxonomy" id="499548"/>
    <lineage>
        <taxon>Bacteria</taxon>
        <taxon>Bacillati</taxon>
        <taxon>Actinomycetota</taxon>
        <taxon>Actinomycetes</taxon>
        <taxon>Kineosporiales</taxon>
        <taxon>Kineosporiaceae</taxon>
        <taxon>Kineosporia</taxon>
    </lineage>
</organism>
<comment type="caution">
    <text evidence="3">The sequence shown here is derived from an EMBL/GenBank/DDBJ whole genome shotgun (WGS) entry which is preliminary data.</text>
</comment>
<evidence type="ECO:0000259" key="2">
    <source>
        <dbReference type="Pfam" id="PF10756"/>
    </source>
</evidence>
<dbReference type="Pfam" id="PF10756">
    <property type="entry name" value="bPH_6"/>
    <property type="match status" value="1"/>
</dbReference>
<keyword evidence="4" id="KW-1185">Reference proteome</keyword>